<dbReference type="Gene3D" id="3.30.70.1520">
    <property type="entry name" value="Heterotetrameric sarcosine oxidase"/>
    <property type="match status" value="1"/>
</dbReference>
<dbReference type="STRING" id="1675527.AIOL_002434"/>
<dbReference type="Pfam" id="PF04268">
    <property type="entry name" value="SoxG"/>
    <property type="match status" value="1"/>
</dbReference>
<gene>
    <name evidence="1" type="ORF">AIOL_002434</name>
</gene>
<keyword evidence="2" id="KW-1185">Reference proteome</keyword>
<dbReference type="Gene3D" id="3.30.1360.120">
    <property type="entry name" value="Probable tRNA modification gtpase trme, domain 1"/>
    <property type="match status" value="1"/>
</dbReference>
<comment type="caution">
    <text evidence="1">The sequence shown here is derived from an EMBL/GenBank/DDBJ whole genome shotgun (WGS) entry which is preliminary data.</text>
</comment>
<dbReference type="AlphaFoldDB" id="A0A0J9E6L8"/>
<proteinExistence type="predicted"/>
<protein>
    <submittedName>
        <fullName evidence="1">Sarcosine oxidase gamma subunit</fullName>
        <ecNumber evidence="1">1.5.3.1</ecNumber>
    </submittedName>
</protein>
<dbReference type="GO" id="GO:0008115">
    <property type="term" value="F:sarcosine oxidase activity"/>
    <property type="evidence" value="ECO:0007669"/>
    <property type="project" value="UniProtKB-EC"/>
</dbReference>
<dbReference type="OrthoDB" id="9814782at2"/>
<name>A0A0J9E6L8_9RHOB</name>
<evidence type="ECO:0000313" key="2">
    <source>
        <dbReference type="Proteomes" id="UP000037178"/>
    </source>
</evidence>
<dbReference type="EC" id="1.5.3.1" evidence="1"/>
<dbReference type="InterPro" id="IPR027266">
    <property type="entry name" value="TrmE/GcvT-like"/>
</dbReference>
<keyword evidence="1" id="KW-0560">Oxidoreductase</keyword>
<dbReference type="InterPro" id="IPR007375">
    <property type="entry name" value="SoxG"/>
</dbReference>
<dbReference type="PATRIC" id="fig|1675527.3.peg.2555"/>
<dbReference type="RefSeq" id="WP_049643195.1">
    <property type="nucleotide sequence ID" value="NZ_LFTY01000002.1"/>
</dbReference>
<dbReference type="EMBL" id="LFTY01000002">
    <property type="protein sequence ID" value="KMW57469.1"/>
    <property type="molecule type" value="Genomic_DNA"/>
</dbReference>
<dbReference type="SUPFAM" id="SSF103025">
    <property type="entry name" value="Folate-binding domain"/>
    <property type="match status" value="1"/>
</dbReference>
<accession>A0A0J9E6L8</accession>
<organism evidence="1 2">
    <name type="scientific">Candidatus Rhodobacter oscarellae</name>
    <dbReference type="NCBI Taxonomy" id="1675527"/>
    <lineage>
        <taxon>Bacteria</taxon>
        <taxon>Pseudomonadati</taxon>
        <taxon>Pseudomonadota</taxon>
        <taxon>Alphaproteobacteria</taxon>
        <taxon>Rhodobacterales</taxon>
        <taxon>Rhodobacter group</taxon>
        <taxon>Rhodobacter</taxon>
    </lineage>
</organism>
<reference evidence="1 2" key="1">
    <citation type="submission" date="2015-06" db="EMBL/GenBank/DDBJ databases">
        <title>Draft genome sequence of an Alphaproteobacteria species associated to the Mediterranean sponge Oscarella lobularis.</title>
        <authorList>
            <person name="Jourda C."/>
            <person name="Santini S."/>
            <person name="Claverie J.-M."/>
        </authorList>
    </citation>
    <scope>NUCLEOTIDE SEQUENCE [LARGE SCALE GENOMIC DNA]</scope>
    <source>
        <strain evidence="1">IGS</strain>
    </source>
</reference>
<sequence length="182" mass="19086">MSNAVSALNGASFEGYVTVTDMGPAGMITLRGDLGSAAIKKAIGMAVPAPLKITSKGENSVAWMSPDELLALCPYEVADETAAKMTKALGKAHSLVANVSDARALIRLEGADVREVLAKLTPADVAAMQPGDLRRSRLAQIPAAFWLTDDETAYVICFRSVAKYTFDLLTTVAAPSSKLAPT</sequence>
<dbReference type="Proteomes" id="UP000037178">
    <property type="component" value="Unassembled WGS sequence"/>
</dbReference>
<evidence type="ECO:0000313" key="1">
    <source>
        <dbReference type="EMBL" id="KMW57469.1"/>
    </source>
</evidence>